<dbReference type="GO" id="GO:0070733">
    <property type="term" value="F:AMPylase activity"/>
    <property type="evidence" value="ECO:0007669"/>
    <property type="project" value="TreeGrafter"/>
</dbReference>
<dbReference type="GO" id="GO:0005739">
    <property type="term" value="C:mitochondrion"/>
    <property type="evidence" value="ECO:0007669"/>
    <property type="project" value="TreeGrafter"/>
</dbReference>
<comment type="cofactor">
    <cofactor evidence="1">
        <name>Mg(2+)</name>
        <dbReference type="ChEBI" id="CHEBI:18420"/>
    </cofactor>
</comment>
<keyword evidence="6" id="KW-0547">Nucleotide-binding</keyword>
<evidence type="ECO:0000256" key="6">
    <source>
        <dbReference type="ARBA" id="ARBA00022741"/>
    </source>
</evidence>
<dbReference type="Proteomes" id="UP000019374">
    <property type="component" value="Unassembled WGS sequence"/>
</dbReference>
<dbReference type="EMBL" id="KE654878">
    <property type="protein sequence ID" value="EQK98367.1"/>
    <property type="molecule type" value="Genomic_DNA"/>
</dbReference>
<keyword evidence="4" id="KW-0548">Nucleotidyltransferase</keyword>
<keyword evidence="7" id="KW-0067">ATP-binding</keyword>
<evidence type="ECO:0000256" key="7">
    <source>
        <dbReference type="ARBA" id="ARBA00022840"/>
    </source>
</evidence>
<comment type="similarity">
    <text evidence="2">Belongs to the SELO family.</text>
</comment>
<evidence type="ECO:0000256" key="5">
    <source>
        <dbReference type="ARBA" id="ARBA00022723"/>
    </source>
</evidence>
<evidence type="ECO:0000256" key="2">
    <source>
        <dbReference type="ARBA" id="ARBA00009747"/>
    </source>
</evidence>
<evidence type="ECO:0000256" key="3">
    <source>
        <dbReference type="ARBA" id="ARBA00022679"/>
    </source>
</evidence>
<gene>
    <name evidence="10" type="ORF">OCS_05923</name>
</gene>
<accession>T5A981</accession>
<dbReference type="GO" id="GO:0046872">
    <property type="term" value="F:metal ion binding"/>
    <property type="evidence" value="ECO:0007669"/>
    <property type="project" value="UniProtKB-KW"/>
</dbReference>
<evidence type="ECO:0000313" key="11">
    <source>
        <dbReference type="Proteomes" id="UP000019374"/>
    </source>
</evidence>
<dbReference type="PANTHER" id="PTHR32057">
    <property type="entry name" value="PROTEIN ADENYLYLTRANSFERASE SELO, MITOCHONDRIAL"/>
    <property type="match status" value="1"/>
</dbReference>
<evidence type="ECO:0000256" key="4">
    <source>
        <dbReference type="ARBA" id="ARBA00022695"/>
    </source>
</evidence>
<keyword evidence="8" id="KW-0460">Magnesium</keyword>
<keyword evidence="5" id="KW-0479">Metal-binding</keyword>
<evidence type="ECO:0000256" key="1">
    <source>
        <dbReference type="ARBA" id="ARBA00001946"/>
    </source>
</evidence>
<dbReference type="OrthoDB" id="10254721at2759"/>
<organism evidence="10 11">
    <name type="scientific">Ophiocordyceps sinensis (strain Co18 / CGMCC 3.14243)</name>
    <name type="common">Yarsagumba caterpillar fungus</name>
    <name type="synonym">Hirsutella sinensis</name>
    <dbReference type="NCBI Taxonomy" id="911162"/>
    <lineage>
        <taxon>Eukaryota</taxon>
        <taxon>Fungi</taxon>
        <taxon>Dikarya</taxon>
        <taxon>Ascomycota</taxon>
        <taxon>Pezizomycotina</taxon>
        <taxon>Sordariomycetes</taxon>
        <taxon>Hypocreomycetidae</taxon>
        <taxon>Hypocreales</taxon>
        <taxon>Ophiocordycipitaceae</taxon>
        <taxon>Ophiocordyceps</taxon>
    </lineage>
</organism>
<protein>
    <recommendedName>
        <fullName evidence="9">Selenoprotein O</fullName>
    </recommendedName>
</protein>
<dbReference type="PANTHER" id="PTHR32057:SF14">
    <property type="entry name" value="PROTEIN ADENYLYLTRANSFERASE SELO, MITOCHONDRIAL"/>
    <property type="match status" value="1"/>
</dbReference>
<evidence type="ECO:0000313" key="10">
    <source>
        <dbReference type="EMBL" id="EQK98367.1"/>
    </source>
</evidence>
<proteinExistence type="inferred from homology"/>
<reference evidence="10 11" key="1">
    <citation type="journal article" date="2013" name="Chin. Sci. Bull.">
        <title>Genome survey uncovers the secrets of sex and lifestyle in caterpillar fungus.</title>
        <authorList>
            <person name="Hu X."/>
            <person name="Zhang Y."/>
            <person name="Xiao G."/>
            <person name="Zheng P."/>
            <person name="Xia Y."/>
            <person name="Zhang X."/>
            <person name="St Leger R.J."/>
            <person name="Liu X."/>
            <person name="Wang C."/>
        </authorList>
    </citation>
    <scope>NUCLEOTIDE SEQUENCE [LARGE SCALE GENOMIC DNA]</scope>
    <source>
        <strain evidence="11">Co18 / CGMCC 3.14243</strain>
        <tissue evidence="10">Fruit-body</tissue>
    </source>
</reference>
<sequence length="83" mass="9657">MKRVNPNFVPRGWILDEVIRRVEKNGERDVLGRIMHMALNPFEDEWHGKTVDGVAWKGDAEEEQRWTGDVPRMEQAMQCSCSS</sequence>
<name>T5A981_OPHSC</name>
<dbReference type="eggNOG" id="KOG2542">
    <property type="taxonomic scope" value="Eukaryota"/>
</dbReference>
<evidence type="ECO:0000256" key="8">
    <source>
        <dbReference type="ARBA" id="ARBA00022842"/>
    </source>
</evidence>
<evidence type="ECO:0000256" key="9">
    <source>
        <dbReference type="ARBA" id="ARBA00031547"/>
    </source>
</evidence>
<dbReference type="AlphaFoldDB" id="T5A981"/>
<dbReference type="HOGENOM" id="CLU_2543173_0_0_1"/>
<dbReference type="InterPro" id="IPR003846">
    <property type="entry name" value="SelO"/>
</dbReference>
<dbReference type="GO" id="GO:0005524">
    <property type="term" value="F:ATP binding"/>
    <property type="evidence" value="ECO:0007669"/>
    <property type="project" value="UniProtKB-KW"/>
</dbReference>
<keyword evidence="3" id="KW-0808">Transferase</keyword>